<proteinExistence type="inferred from homology"/>
<dbReference type="AlphaFoldDB" id="A0AAD7U9I4"/>
<evidence type="ECO:0008006" key="4">
    <source>
        <dbReference type="Google" id="ProtNLM"/>
    </source>
</evidence>
<evidence type="ECO:0000313" key="2">
    <source>
        <dbReference type="EMBL" id="KAJ8600695.1"/>
    </source>
</evidence>
<organism evidence="2 3">
    <name type="scientific">Chrysophaeum taylorii</name>
    <dbReference type="NCBI Taxonomy" id="2483200"/>
    <lineage>
        <taxon>Eukaryota</taxon>
        <taxon>Sar</taxon>
        <taxon>Stramenopiles</taxon>
        <taxon>Ochrophyta</taxon>
        <taxon>Pelagophyceae</taxon>
        <taxon>Pelagomonadales</taxon>
        <taxon>Pelagomonadaceae</taxon>
        <taxon>Chrysophaeum</taxon>
    </lineage>
</organism>
<protein>
    <recommendedName>
        <fullName evidence="4">Hydantoin racemase</fullName>
    </recommendedName>
</protein>
<dbReference type="EMBL" id="JAQMWT010000481">
    <property type="protein sequence ID" value="KAJ8600695.1"/>
    <property type="molecule type" value="Genomic_DNA"/>
</dbReference>
<dbReference type="InterPro" id="IPR001920">
    <property type="entry name" value="Asp/Glu_race"/>
</dbReference>
<comment type="caution">
    <text evidence="2">The sequence shown here is derived from an EMBL/GenBank/DDBJ whole genome shotgun (WGS) entry which is preliminary data.</text>
</comment>
<name>A0AAD7U9I4_9STRA</name>
<dbReference type="InterPro" id="IPR053714">
    <property type="entry name" value="Iso_Racemase_Enz_sf"/>
</dbReference>
<evidence type="ECO:0000313" key="3">
    <source>
        <dbReference type="Proteomes" id="UP001230188"/>
    </source>
</evidence>
<gene>
    <name evidence="2" type="ORF">CTAYLR_008317</name>
</gene>
<keyword evidence="3" id="KW-1185">Reference proteome</keyword>
<dbReference type="InterPro" id="IPR052186">
    <property type="entry name" value="Hydantoin_racemase-like"/>
</dbReference>
<dbReference type="Proteomes" id="UP001230188">
    <property type="component" value="Unassembled WGS sequence"/>
</dbReference>
<dbReference type="GO" id="GO:0047661">
    <property type="term" value="F:amino-acid racemase activity"/>
    <property type="evidence" value="ECO:0007669"/>
    <property type="project" value="InterPro"/>
</dbReference>
<dbReference type="PANTHER" id="PTHR28047:SF5">
    <property type="entry name" value="PROTEIN DCG1"/>
    <property type="match status" value="1"/>
</dbReference>
<dbReference type="Pfam" id="PF01177">
    <property type="entry name" value="Asp_Glu_race"/>
    <property type="match status" value="1"/>
</dbReference>
<sequence>MHRRILIVNPNTSAAFTARIRASVRSRYAVECVQPHSGPETIESLYDEILSTPPSLELMLNPGRPFDAAVVACFSDHPLTHCARELFECPVVGLLDAACATALLLGDEFAVVTTSPSWVPLLRHGIARLGFKDRCAGIASIDARVKDVLDDDMVAPRVVEQARAAGADVVVLGCAGFSSLRERVEQELPGLVAVDPVSAAIHAVEGLLDQNLRTSKNSLYATPRFKPYITDRQLHEKRLFEAAYDREGVSQLPSAHDSSDDAVLLSYDDYVSPPPPQ</sequence>
<reference evidence="2" key="1">
    <citation type="submission" date="2023-01" db="EMBL/GenBank/DDBJ databases">
        <title>Metagenome sequencing of chrysophaentin producing Chrysophaeum taylorii.</title>
        <authorList>
            <person name="Davison J."/>
            <person name="Bewley C."/>
        </authorList>
    </citation>
    <scope>NUCLEOTIDE SEQUENCE</scope>
    <source>
        <strain evidence="2">NIES-1699</strain>
    </source>
</reference>
<evidence type="ECO:0000256" key="1">
    <source>
        <dbReference type="ARBA" id="ARBA00038414"/>
    </source>
</evidence>
<dbReference type="PANTHER" id="PTHR28047">
    <property type="entry name" value="PROTEIN DCG1"/>
    <property type="match status" value="1"/>
</dbReference>
<accession>A0AAD7U9I4</accession>
<dbReference type="Gene3D" id="3.40.50.12500">
    <property type="match status" value="1"/>
</dbReference>
<dbReference type="SUPFAM" id="SSF53681">
    <property type="entry name" value="Aspartate/glutamate racemase"/>
    <property type="match status" value="1"/>
</dbReference>
<comment type="similarity">
    <text evidence="1">Belongs to the HyuE racemase family.</text>
</comment>
<dbReference type="InterPro" id="IPR015942">
    <property type="entry name" value="Asp/Glu/hydantoin_racemase"/>
</dbReference>